<sequence>MDKLPEPLFLEILSRLDDLADVSRCRIASKTFETAYPHLRSINQQCTLKRYLNSRPGTGVSGEMKSLSISDFWLQSCRRRSVLLSLVSSYYRKVKIEMVKKQNQLSVKNAWLSVENLSPTPMLTSLTLESVRLVRLNKCFPNLKFLNLIGVSGLKAPCIHLLNLKTCHWTVPDSLFSLTLITPTLSTLRLECIKSTRLDVEAPKLFHIHLDIEPRNFEIKKFENLKTVWLKSRNIGDLFETFELAETVENLTVDTRDWPRGATGSSNFTVKCVFTIFPNVSSLCIKSNVWSGFEACYRPLYWETWDVRKALKAFSAYLLLVYPSVTFSCVSGVLDGCMGVSEVSLLIHDDVDSTVSKSFISRCMTQCRPRLNWRWGIWREGMEDSWITDFDGLSG</sequence>
<comment type="caution">
    <text evidence="1">The sequence shown here is derived from an EMBL/GenBank/DDBJ whole genome shotgun (WGS) entry which is preliminary data.</text>
</comment>
<proteinExistence type="predicted"/>
<dbReference type="Proteomes" id="UP000245207">
    <property type="component" value="Unassembled WGS sequence"/>
</dbReference>
<name>A0A2U1L0U7_ARTAN</name>
<evidence type="ECO:0000313" key="2">
    <source>
        <dbReference type="Proteomes" id="UP000245207"/>
    </source>
</evidence>
<evidence type="ECO:0008006" key="3">
    <source>
        <dbReference type="Google" id="ProtNLM"/>
    </source>
</evidence>
<protein>
    <recommendedName>
        <fullName evidence="3">F-box domain, Leucine-rich repeat domain, L domain-like protein</fullName>
    </recommendedName>
</protein>
<keyword evidence="2" id="KW-1185">Reference proteome</keyword>
<dbReference type="SUPFAM" id="SSF81383">
    <property type="entry name" value="F-box domain"/>
    <property type="match status" value="1"/>
</dbReference>
<accession>A0A2U1L0U7</accession>
<gene>
    <name evidence="1" type="ORF">CTI12_AA542640</name>
</gene>
<dbReference type="InterPro" id="IPR044809">
    <property type="entry name" value="AUF1-like"/>
</dbReference>
<dbReference type="AlphaFoldDB" id="A0A2U1L0U7"/>
<dbReference type="SUPFAM" id="SSF52047">
    <property type="entry name" value="RNI-like"/>
    <property type="match status" value="1"/>
</dbReference>
<dbReference type="EMBL" id="PKPP01012267">
    <property type="protein sequence ID" value="PWA42657.1"/>
    <property type="molecule type" value="Genomic_DNA"/>
</dbReference>
<evidence type="ECO:0000313" key="1">
    <source>
        <dbReference type="EMBL" id="PWA42657.1"/>
    </source>
</evidence>
<organism evidence="1 2">
    <name type="scientific">Artemisia annua</name>
    <name type="common">Sweet wormwood</name>
    <dbReference type="NCBI Taxonomy" id="35608"/>
    <lineage>
        <taxon>Eukaryota</taxon>
        <taxon>Viridiplantae</taxon>
        <taxon>Streptophyta</taxon>
        <taxon>Embryophyta</taxon>
        <taxon>Tracheophyta</taxon>
        <taxon>Spermatophyta</taxon>
        <taxon>Magnoliopsida</taxon>
        <taxon>eudicotyledons</taxon>
        <taxon>Gunneridae</taxon>
        <taxon>Pentapetalae</taxon>
        <taxon>asterids</taxon>
        <taxon>campanulids</taxon>
        <taxon>Asterales</taxon>
        <taxon>Asteraceae</taxon>
        <taxon>Asteroideae</taxon>
        <taxon>Anthemideae</taxon>
        <taxon>Artemisiinae</taxon>
        <taxon>Artemisia</taxon>
    </lineage>
</organism>
<reference evidence="1 2" key="1">
    <citation type="journal article" date="2018" name="Mol. Plant">
        <title>The genome of Artemisia annua provides insight into the evolution of Asteraceae family and artemisinin biosynthesis.</title>
        <authorList>
            <person name="Shen Q."/>
            <person name="Zhang L."/>
            <person name="Liao Z."/>
            <person name="Wang S."/>
            <person name="Yan T."/>
            <person name="Shi P."/>
            <person name="Liu M."/>
            <person name="Fu X."/>
            <person name="Pan Q."/>
            <person name="Wang Y."/>
            <person name="Lv Z."/>
            <person name="Lu X."/>
            <person name="Zhang F."/>
            <person name="Jiang W."/>
            <person name="Ma Y."/>
            <person name="Chen M."/>
            <person name="Hao X."/>
            <person name="Li L."/>
            <person name="Tang Y."/>
            <person name="Lv G."/>
            <person name="Zhou Y."/>
            <person name="Sun X."/>
            <person name="Brodelius P.E."/>
            <person name="Rose J.K.C."/>
            <person name="Tang K."/>
        </authorList>
    </citation>
    <scope>NUCLEOTIDE SEQUENCE [LARGE SCALE GENOMIC DNA]</scope>
    <source>
        <strain evidence="2">cv. Huhao1</strain>
        <tissue evidence="1">Leaf</tissue>
    </source>
</reference>
<dbReference type="PANTHER" id="PTHR31215">
    <property type="entry name" value="OS05G0510400 PROTEIN-RELATED"/>
    <property type="match status" value="1"/>
</dbReference>
<dbReference type="OrthoDB" id="1213963at2759"/>
<dbReference type="InterPro" id="IPR036047">
    <property type="entry name" value="F-box-like_dom_sf"/>
</dbReference>